<comment type="caution">
    <text evidence="1">The sequence shown here is derived from an EMBL/GenBank/DDBJ whole genome shotgun (WGS) entry which is preliminary data.</text>
</comment>
<protein>
    <submittedName>
        <fullName evidence="1">Uncharacterized protein</fullName>
    </submittedName>
</protein>
<sequence>MNDEHAIKILYMIFNQSNIIKQAIANIYSGKVFCKQFSEMIFFIIYPYHIEMRRRDNRRK</sequence>
<organism evidence="1 2">
    <name type="scientific">candidate division KSB3 bacterium</name>
    <dbReference type="NCBI Taxonomy" id="2044937"/>
    <lineage>
        <taxon>Bacteria</taxon>
        <taxon>candidate division KSB3</taxon>
    </lineage>
</organism>
<reference evidence="1 2" key="1">
    <citation type="submission" date="2017-10" db="EMBL/GenBank/DDBJ databases">
        <title>Novel microbial diversity and functional potential in the marine mammal oral microbiome.</title>
        <authorList>
            <person name="Dudek N.K."/>
            <person name="Sun C.L."/>
            <person name="Burstein D."/>
            <person name="Kantor R.S."/>
            <person name="Aliaga Goltsman D.S."/>
            <person name="Bik E.M."/>
            <person name="Thomas B.C."/>
            <person name="Banfield J.F."/>
            <person name="Relman D.A."/>
        </authorList>
    </citation>
    <scope>NUCLEOTIDE SEQUENCE [LARGE SCALE GENOMIC DNA]</scope>
    <source>
        <strain evidence="1">DOLJORAL78_47_16</strain>
    </source>
</reference>
<accession>A0A2G6KCR2</accession>
<dbReference type="Proteomes" id="UP000230821">
    <property type="component" value="Unassembled WGS sequence"/>
</dbReference>
<evidence type="ECO:0000313" key="2">
    <source>
        <dbReference type="Proteomes" id="UP000230821"/>
    </source>
</evidence>
<gene>
    <name evidence="1" type="ORF">CSA56_14935</name>
</gene>
<evidence type="ECO:0000313" key="1">
    <source>
        <dbReference type="EMBL" id="PIE32599.1"/>
    </source>
</evidence>
<name>A0A2G6KCR2_9BACT</name>
<proteinExistence type="predicted"/>
<dbReference type="AlphaFoldDB" id="A0A2G6KCR2"/>
<dbReference type="EMBL" id="PDSK01000111">
    <property type="protein sequence ID" value="PIE32599.1"/>
    <property type="molecule type" value="Genomic_DNA"/>
</dbReference>